<accession>A0A9P0BM51</accession>
<feature type="repeat" description="ANK" evidence="10">
    <location>
        <begin position="533"/>
        <end position="565"/>
    </location>
</feature>
<evidence type="ECO:0000256" key="4">
    <source>
        <dbReference type="ARBA" id="ARBA00022722"/>
    </source>
</evidence>
<keyword evidence="9" id="KW-0175">Coiled coil</keyword>
<dbReference type="PANTHER" id="PTHR16036:SF2">
    <property type="entry name" value="TRNA ENDONUCLEASE ANKZF1"/>
    <property type="match status" value="1"/>
</dbReference>
<dbReference type="PROSITE" id="PS50088">
    <property type="entry name" value="ANK_REPEAT"/>
    <property type="match status" value="1"/>
</dbReference>
<evidence type="ECO:0000256" key="9">
    <source>
        <dbReference type="ARBA" id="ARBA00023054"/>
    </source>
</evidence>
<dbReference type="InterPro" id="IPR041175">
    <property type="entry name" value="VLRF1/Vms1"/>
</dbReference>
<evidence type="ECO:0000256" key="8">
    <source>
        <dbReference type="ARBA" id="ARBA00023043"/>
    </source>
</evidence>
<evidence type="ECO:0000256" key="2">
    <source>
        <dbReference type="ARBA" id="ARBA00009262"/>
    </source>
</evidence>
<feature type="compositionally biased region" description="Low complexity" evidence="12">
    <location>
        <begin position="223"/>
        <end position="238"/>
    </location>
</feature>
<keyword evidence="4 11" id="KW-0540">Nuclease</keyword>
<reference evidence="14" key="1">
    <citation type="submission" date="2021-12" db="EMBL/GenBank/DDBJ databases">
        <authorList>
            <person name="King R."/>
        </authorList>
    </citation>
    <scope>NUCLEOTIDE SEQUENCE</scope>
</reference>
<dbReference type="PROSITE" id="PS50297">
    <property type="entry name" value="ANK_REP_REGION"/>
    <property type="match status" value="1"/>
</dbReference>
<name>A0A9P0BM51_CHRIL</name>
<feature type="region of interest" description="Disordered" evidence="12">
    <location>
        <begin position="613"/>
        <end position="632"/>
    </location>
</feature>
<dbReference type="GO" id="GO:0005737">
    <property type="term" value="C:cytoplasm"/>
    <property type="evidence" value="ECO:0007669"/>
    <property type="project" value="UniProtKB-SubCell"/>
</dbReference>
<keyword evidence="3 11" id="KW-0963">Cytoplasm</keyword>
<feature type="region of interest" description="Disordered" evidence="12">
    <location>
        <begin position="439"/>
        <end position="490"/>
    </location>
</feature>
<feature type="compositionally biased region" description="Basic residues" evidence="12">
    <location>
        <begin position="453"/>
        <end position="462"/>
    </location>
</feature>
<dbReference type="PROSITE" id="PS52044">
    <property type="entry name" value="VLRF1"/>
    <property type="match status" value="1"/>
</dbReference>
<sequence>MASKIEYVRSKIVKTYDTDEIKKLIKDAKVAHCMLTDPPPVVDEESVLNRLSALTLGNGSGISCSCCGVGPFTSRAQQTAHYKHHWHTHNLKRKLFGKQAISLGEYNAKQDDSSNVSGSESEGDDNPNTPATQLFAAATRHCKAFYSNPKGQVFCIYRCLLHHRKEEMSLDGEGHVWSHRIKELLSPAYFRMAVVMVSGGHFAGCIFVGGSDSIHKTLHSYTTRRSQGQSQSSRDQTGNAPRSAGSSLRRYNQDQFTVHVQNILVGWNDELKECGLIFYRAVGAVNQSAIFGKPSPLRREDPRVRQLPFPTRKPTFKEVKRVFHTLASIEVYDSLEHFQKALLALTGGKMPVKTTSDTSIAEQARKVQKPPQKTIDRAKSRERAPRELPTQVTSSEDEGPCYIDSETPAGWIKTLSEQSSNGVITASRKDLLNDCSLVSCPESESEKEEQAKDKKKKKKNKKPEKAEKAEKPEEKEKEKQQPVNVKKGPPKIPNFVKKMWKAIMDKEGVSLEPILEAFEGDLEAAINTQDPNDGNTALHKAAIAEKPNVVTQILNAGGDPCIRNHLLQTPYAASPHADTRIAFRMFQAQFPDKYNYAKSQIPGPITAEQAELDKEKKLQQKRAKRQREKEKQLDKVKANKFLMLTDAQKKKNVENRCFLCGSQLPKVPFEYDDCKFCQMPCLHSHRKVRPLNMSV</sequence>
<evidence type="ECO:0000256" key="3">
    <source>
        <dbReference type="ARBA" id="ARBA00022490"/>
    </source>
</evidence>
<evidence type="ECO:0000256" key="12">
    <source>
        <dbReference type="SAM" id="MobiDB-lite"/>
    </source>
</evidence>
<keyword evidence="7 11" id="KW-0378">Hydrolase</keyword>
<keyword evidence="15" id="KW-1185">Reference proteome</keyword>
<keyword evidence="6 11" id="KW-0255">Endonuclease</keyword>
<evidence type="ECO:0000259" key="13">
    <source>
        <dbReference type="PROSITE" id="PS52044"/>
    </source>
</evidence>
<dbReference type="Pfam" id="PF18826">
    <property type="entry name" value="bVLRF1"/>
    <property type="match status" value="1"/>
</dbReference>
<dbReference type="OrthoDB" id="429841at2759"/>
<keyword evidence="5" id="KW-0677">Repeat</keyword>
<feature type="region of interest" description="Disordered" evidence="12">
    <location>
        <begin position="108"/>
        <end position="131"/>
    </location>
</feature>
<dbReference type="Gene3D" id="1.25.40.20">
    <property type="entry name" value="Ankyrin repeat-containing domain"/>
    <property type="match status" value="1"/>
</dbReference>
<gene>
    <name evidence="14" type="ORF">CINC_LOCUS2864</name>
</gene>
<keyword evidence="8 10" id="KW-0040">ANK repeat</keyword>
<dbReference type="InterPro" id="IPR047139">
    <property type="entry name" value="ANKZ1/VMS1"/>
</dbReference>
<evidence type="ECO:0000256" key="11">
    <source>
        <dbReference type="PROSITE-ProRule" id="PRU01389"/>
    </source>
</evidence>
<dbReference type="PANTHER" id="PTHR16036">
    <property type="entry name" value="ANKYRIN REPEAT AND ZINC FINGER DOMAIN-CONTAINING PROTEIN 1"/>
    <property type="match status" value="1"/>
</dbReference>
<evidence type="ECO:0000313" key="14">
    <source>
        <dbReference type="EMBL" id="CAH0585528.1"/>
    </source>
</evidence>
<feature type="region of interest" description="Disordered" evidence="12">
    <location>
        <begin position="220"/>
        <end position="247"/>
    </location>
</feature>
<feature type="compositionally biased region" description="Basic and acidic residues" evidence="12">
    <location>
        <begin position="463"/>
        <end position="480"/>
    </location>
</feature>
<evidence type="ECO:0000256" key="7">
    <source>
        <dbReference type="ARBA" id="ARBA00022801"/>
    </source>
</evidence>
<protein>
    <recommendedName>
        <fullName evidence="13">VLRF1 domain-containing protein</fullName>
    </recommendedName>
</protein>
<feature type="domain" description="VLRF1" evidence="13">
    <location>
        <begin position="188"/>
        <end position="329"/>
    </location>
</feature>
<dbReference type="InterPro" id="IPR036770">
    <property type="entry name" value="Ankyrin_rpt-contain_sf"/>
</dbReference>
<comment type="similarity">
    <text evidence="2 11">Belongs to the ANKZF1/VMS1 family.</text>
</comment>
<dbReference type="GO" id="GO:0036503">
    <property type="term" value="P:ERAD pathway"/>
    <property type="evidence" value="ECO:0007669"/>
    <property type="project" value="TreeGrafter"/>
</dbReference>
<evidence type="ECO:0000256" key="5">
    <source>
        <dbReference type="ARBA" id="ARBA00022737"/>
    </source>
</evidence>
<evidence type="ECO:0000256" key="1">
    <source>
        <dbReference type="ARBA" id="ARBA00004496"/>
    </source>
</evidence>
<dbReference type="EMBL" id="LR824017">
    <property type="protein sequence ID" value="CAH0585528.1"/>
    <property type="molecule type" value="Genomic_DNA"/>
</dbReference>
<proteinExistence type="inferred from homology"/>
<dbReference type="GO" id="GO:0004519">
    <property type="term" value="F:endonuclease activity"/>
    <property type="evidence" value="ECO:0007669"/>
    <property type="project" value="UniProtKB-KW"/>
</dbReference>
<evidence type="ECO:0000256" key="6">
    <source>
        <dbReference type="ARBA" id="ARBA00022759"/>
    </source>
</evidence>
<organism evidence="14 15">
    <name type="scientific">Chrysodeixis includens</name>
    <name type="common">Soybean looper</name>
    <name type="synonym">Pseudoplusia includens</name>
    <dbReference type="NCBI Taxonomy" id="689277"/>
    <lineage>
        <taxon>Eukaryota</taxon>
        <taxon>Metazoa</taxon>
        <taxon>Ecdysozoa</taxon>
        <taxon>Arthropoda</taxon>
        <taxon>Hexapoda</taxon>
        <taxon>Insecta</taxon>
        <taxon>Pterygota</taxon>
        <taxon>Neoptera</taxon>
        <taxon>Endopterygota</taxon>
        <taxon>Lepidoptera</taxon>
        <taxon>Glossata</taxon>
        <taxon>Ditrysia</taxon>
        <taxon>Noctuoidea</taxon>
        <taxon>Noctuidae</taxon>
        <taxon>Plusiinae</taxon>
        <taxon>Chrysodeixis</taxon>
    </lineage>
</organism>
<dbReference type="InterPro" id="IPR002110">
    <property type="entry name" value="Ankyrin_rpt"/>
</dbReference>
<comment type="subcellular location">
    <subcellularLocation>
        <location evidence="1">Cytoplasm</location>
    </subcellularLocation>
</comment>
<feature type="region of interest" description="Disordered" evidence="12">
    <location>
        <begin position="351"/>
        <end position="405"/>
    </location>
</feature>
<feature type="active site" evidence="11">
    <location>
        <position position="231"/>
    </location>
</feature>
<dbReference type="AlphaFoldDB" id="A0A9P0BM51"/>
<evidence type="ECO:0000313" key="15">
    <source>
        <dbReference type="Proteomes" id="UP001154114"/>
    </source>
</evidence>
<dbReference type="Proteomes" id="UP001154114">
    <property type="component" value="Chromosome 14"/>
</dbReference>
<dbReference type="GO" id="GO:0016787">
    <property type="term" value="F:hydrolase activity"/>
    <property type="evidence" value="ECO:0007669"/>
    <property type="project" value="UniProtKB-KW"/>
</dbReference>
<feature type="compositionally biased region" description="Polar residues" evidence="12">
    <location>
        <begin position="113"/>
        <end position="131"/>
    </location>
</feature>
<comment type="domain">
    <text evidence="11">The VLRF1 domain mediates binding to the 60S ribosomal subunit.</text>
</comment>
<feature type="compositionally biased region" description="Basic and acidic residues" evidence="12">
    <location>
        <begin position="374"/>
        <end position="386"/>
    </location>
</feature>
<dbReference type="SUPFAM" id="SSF48403">
    <property type="entry name" value="Ankyrin repeat"/>
    <property type="match status" value="1"/>
</dbReference>
<evidence type="ECO:0000256" key="10">
    <source>
        <dbReference type="PROSITE-ProRule" id="PRU00023"/>
    </source>
</evidence>